<proteinExistence type="predicted"/>
<reference evidence="1 2" key="1">
    <citation type="submission" date="2017-12" db="EMBL/GenBank/DDBJ databases">
        <title>Legionella sainthelensi LA01-117, whole genome sequence of a clinical isolate from New Zealand.</title>
        <authorList>
            <person name="Cree S.L."/>
            <person name="Slow S."/>
            <person name="Kennedy M.A."/>
            <person name="Murdoch D.R."/>
            <person name="Biggs P.J."/>
            <person name="Anderson T."/>
        </authorList>
    </citation>
    <scope>NUCLEOTIDE SEQUENCE [LARGE SCALE GENOMIC DNA]</scope>
    <source>
        <strain evidence="1 2">LA01-117</strain>
    </source>
</reference>
<keyword evidence="2" id="KW-1185">Reference proteome</keyword>
<evidence type="ECO:0000313" key="1">
    <source>
        <dbReference type="EMBL" id="AUH72781.1"/>
    </source>
</evidence>
<protein>
    <submittedName>
        <fullName evidence="1">Uncharacterized protein</fullName>
    </submittedName>
</protein>
<dbReference type="KEGG" id="lsh:CAB17_12560"/>
<dbReference type="EMBL" id="CP025491">
    <property type="protein sequence ID" value="AUH72781.1"/>
    <property type="molecule type" value="Genomic_DNA"/>
</dbReference>
<accession>A0A2H5FMK2</accession>
<dbReference type="AlphaFoldDB" id="A0A2H5FMK2"/>
<organism evidence="1 2">
    <name type="scientific">Legionella sainthelensi</name>
    <dbReference type="NCBI Taxonomy" id="28087"/>
    <lineage>
        <taxon>Bacteria</taxon>
        <taxon>Pseudomonadati</taxon>
        <taxon>Pseudomonadota</taxon>
        <taxon>Gammaproteobacteria</taxon>
        <taxon>Legionellales</taxon>
        <taxon>Legionellaceae</taxon>
        <taxon>Legionella</taxon>
    </lineage>
</organism>
<sequence>MKTKFENLMKAFNAEFDNSGVSVSEDYNPTLKESTKELLHIMSSVPHQPSSEREFRCKNREDLHVHAKGKETPVTGVNAKLDDRGIKLSKNERDCFKAQVDDYSKYGHESEKGRIYSTAHEQVIADIVRDEKNKLIAKANRLEEDGLMKAAQRDAYKTSINSHHAGEFAHRVFGVAKKVVLCKTTAAGDHNDFSGGEITDSLVDAALDQINRKKEANCSQTKLFREKLIGEKGSEVDTSLSTLKTIKP</sequence>
<evidence type="ECO:0000313" key="2">
    <source>
        <dbReference type="Proteomes" id="UP000234343"/>
    </source>
</evidence>
<gene>
    <name evidence="1" type="ORF">CAB17_12560</name>
</gene>
<name>A0A2H5FMK2_9GAMM</name>
<dbReference type="Proteomes" id="UP000234343">
    <property type="component" value="Chromosome"/>
</dbReference>
<dbReference type="RefSeq" id="WP_101900385.1">
    <property type="nucleotide sequence ID" value="NZ_CP025491.2"/>
</dbReference>